<name>A0A7W5B319_9BACL</name>
<accession>A0A7W5B319</accession>
<gene>
    <name evidence="2" type="ORF">FHS18_005520</name>
</gene>
<dbReference type="RefSeq" id="WP_183603484.1">
    <property type="nucleotide sequence ID" value="NZ_JACHXK010000018.1"/>
</dbReference>
<protein>
    <recommendedName>
        <fullName evidence="1">Wadjet protein JetD C-terminal domain-containing protein</fullName>
    </recommendedName>
</protein>
<dbReference type="Proteomes" id="UP000570361">
    <property type="component" value="Unassembled WGS sequence"/>
</dbReference>
<evidence type="ECO:0000313" key="2">
    <source>
        <dbReference type="EMBL" id="MBB3113408.1"/>
    </source>
</evidence>
<keyword evidence="3" id="KW-1185">Reference proteome</keyword>
<dbReference type="EMBL" id="JACHXK010000018">
    <property type="protein sequence ID" value="MBB3113408.1"/>
    <property type="molecule type" value="Genomic_DNA"/>
</dbReference>
<dbReference type="AlphaFoldDB" id="A0A7W5B319"/>
<evidence type="ECO:0000313" key="3">
    <source>
        <dbReference type="Proteomes" id="UP000570361"/>
    </source>
</evidence>
<dbReference type="InterPro" id="IPR024534">
    <property type="entry name" value="JetD_C"/>
</dbReference>
<feature type="domain" description="Wadjet protein JetD C-terminal" evidence="1">
    <location>
        <begin position="187"/>
        <end position="329"/>
    </location>
</feature>
<organism evidence="2 3">
    <name type="scientific">Paenibacillus phyllosphaerae</name>
    <dbReference type="NCBI Taxonomy" id="274593"/>
    <lineage>
        <taxon>Bacteria</taxon>
        <taxon>Bacillati</taxon>
        <taxon>Bacillota</taxon>
        <taxon>Bacilli</taxon>
        <taxon>Bacillales</taxon>
        <taxon>Paenibacillaceae</taxon>
        <taxon>Paenibacillus</taxon>
    </lineage>
</organism>
<proteinExistence type="predicted"/>
<dbReference type="Pfam" id="PF09983">
    <property type="entry name" value="JetD_C"/>
    <property type="match status" value="1"/>
</dbReference>
<sequence>MGLNEIKSQVRSKQRNIKTKLNTTTLQRELTDGSAEQYRLYHQVITELLQAGDMQAIRPKETNGRTPPLPLQAWLMPSSYTTLWDPLALMRLADRIDISGYQRHPEWQTEEEWKHISRLYKFLQLADTRQIVSVEERCLELFGDEKFFSEGGKQLLSRTGVTLTQLKTRALGEPFAFWLRPGTELATVRGILIVENLGFYHTCRMLMPDDIDMVIYGGGKHIEKSFLFYYDIFPASGHLIQYAGDMDPEGYGIFLRLKARYPEADIRLAKEIYQDLCTYDSEARPCKQEKKEQHLEAFLAELRDEYTCGIVCDLWKRDLRLAQEFLTVESWPRVIGARRRAEDE</sequence>
<reference evidence="2 3" key="1">
    <citation type="submission" date="2020-08" db="EMBL/GenBank/DDBJ databases">
        <title>Genomic Encyclopedia of Type Strains, Phase III (KMG-III): the genomes of soil and plant-associated and newly described type strains.</title>
        <authorList>
            <person name="Whitman W."/>
        </authorList>
    </citation>
    <scope>NUCLEOTIDE SEQUENCE [LARGE SCALE GENOMIC DNA]</scope>
    <source>
        <strain evidence="2 3">CECT 5862</strain>
    </source>
</reference>
<evidence type="ECO:0000259" key="1">
    <source>
        <dbReference type="Pfam" id="PF09983"/>
    </source>
</evidence>
<comment type="caution">
    <text evidence="2">The sequence shown here is derived from an EMBL/GenBank/DDBJ whole genome shotgun (WGS) entry which is preliminary data.</text>
</comment>